<gene>
    <name evidence="1" type="ORF">CLV62_11099</name>
</gene>
<evidence type="ECO:0000313" key="1">
    <source>
        <dbReference type="EMBL" id="PXV64455.1"/>
    </source>
</evidence>
<dbReference type="EMBL" id="QICL01000010">
    <property type="protein sequence ID" value="PXV64455.1"/>
    <property type="molecule type" value="Genomic_DNA"/>
</dbReference>
<protein>
    <submittedName>
        <fullName evidence="1">Uncharacterized protein</fullName>
    </submittedName>
</protein>
<keyword evidence="2" id="KW-1185">Reference proteome</keyword>
<name>A0A2V3PWB5_9BACT</name>
<accession>A0A2V3PWB5</accession>
<evidence type="ECO:0000313" key="2">
    <source>
        <dbReference type="Proteomes" id="UP000247973"/>
    </source>
</evidence>
<dbReference type="AlphaFoldDB" id="A0A2V3PWB5"/>
<dbReference type="Proteomes" id="UP000247973">
    <property type="component" value="Unassembled WGS sequence"/>
</dbReference>
<comment type="caution">
    <text evidence="1">The sequence shown here is derived from an EMBL/GenBank/DDBJ whole genome shotgun (WGS) entry which is preliminary data.</text>
</comment>
<organism evidence="1 2">
    <name type="scientific">Dysgonomonas alginatilytica</name>
    <dbReference type="NCBI Taxonomy" id="1605892"/>
    <lineage>
        <taxon>Bacteria</taxon>
        <taxon>Pseudomonadati</taxon>
        <taxon>Bacteroidota</taxon>
        <taxon>Bacteroidia</taxon>
        <taxon>Bacteroidales</taxon>
        <taxon>Dysgonomonadaceae</taxon>
        <taxon>Dysgonomonas</taxon>
    </lineage>
</organism>
<sequence length="38" mass="4464">MLYFCCNEIKNQIEMKLFTNIISTIILLWENLRVSSAA</sequence>
<proteinExistence type="predicted"/>
<reference evidence="1 2" key="1">
    <citation type="submission" date="2018-03" db="EMBL/GenBank/DDBJ databases">
        <title>Genomic Encyclopedia of Archaeal and Bacterial Type Strains, Phase II (KMG-II): from individual species to whole genera.</title>
        <authorList>
            <person name="Goeker M."/>
        </authorList>
    </citation>
    <scope>NUCLEOTIDE SEQUENCE [LARGE SCALE GENOMIC DNA]</scope>
    <source>
        <strain evidence="1 2">DSM 100214</strain>
    </source>
</reference>